<dbReference type="SUPFAM" id="SSF141571">
    <property type="entry name" value="Pentapeptide repeat-like"/>
    <property type="match status" value="1"/>
</dbReference>
<dbReference type="AlphaFoldDB" id="A0A391NUV9"/>
<dbReference type="PANTHER" id="PTHR14136">
    <property type="entry name" value="BTB_POZ DOMAIN-CONTAINING PROTEIN KCTD9"/>
    <property type="match status" value="1"/>
</dbReference>
<dbReference type="Gene3D" id="2.160.20.80">
    <property type="entry name" value="E3 ubiquitin-protein ligase SopA"/>
    <property type="match status" value="4"/>
</dbReference>
<sequence length="705" mass="74920">MVYHDRCVRCNTHTGSVCETVISWDQTLSCMGPVFTLPDKSLHVAVYDYTCICLAPSVGSYACVGRCVHCTTATDGCMSLHVTDLSQLEGMPHLRPAAQGVPLSTIGVLSSLTPHPTRYTITAPTRNGHVYIALSPSLDVIGVSSINLSGEVEESLTLPPDQPLMDTVDGCGVCVEGVVWACICGQLCGINPITQCLMQVPLSLCSHAVSFSATSLILDTPTDAEGMVLRDAALSMVRLRRIHLDKADMSCATITSLDITRSTTCGITLTGVDLSRCCGVTRETLSTAADISGVCLSGMDMGGWDMTDVSLQGVVLAGIKGTRTWLCGVDLSGQDFTGTIFRRVDITGCDMNNCVLDNASFSGVIGLTVTHLRAAASLSGVSLAGIDISRCILSGLDLRDSDLTKCTFTNTNLKGCNLCNAVLTGARGLTKTQLQSLEGKTLAGLDLRCVKDMTGVDLTGYDLSQANLSGCNLSGANLSHCLMNETVLSGTDLTDANMHGVTGLGKTGTAGCLRGVNLSGVSLVYQDLRGCDLTCANLTGCDLSGADFTDAVLTKACLRDTKRTGTIGVSGIAVIPLYSDADPVSFTTSSGERLQSVDIHPEGEAQWTAVFLYIPSEPCAWTFHTYRPVRVHFNCTTTTEIVVFSKGYIKCKRANGFLEFRRKKKENWVPVRVPVGGGLVIYKFLAESVSEYYYAAETGRLTIVN</sequence>
<protein>
    <submittedName>
        <fullName evidence="1">Uncharacterized protein</fullName>
    </submittedName>
</protein>
<reference evidence="1 2" key="1">
    <citation type="journal article" date="2018" name="PLoS ONE">
        <title>The draft genome of Kipferlia bialata reveals reductive genome evolution in fornicate parasites.</title>
        <authorList>
            <person name="Tanifuji G."/>
            <person name="Takabayashi S."/>
            <person name="Kume K."/>
            <person name="Takagi M."/>
            <person name="Nakayama T."/>
            <person name="Kamikawa R."/>
            <person name="Inagaki Y."/>
            <person name="Hashimoto T."/>
        </authorList>
    </citation>
    <scope>NUCLEOTIDE SEQUENCE [LARGE SCALE GENOMIC DNA]</scope>
    <source>
        <strain evidence="1">NY0173</strain>
    </source>
</reference>
<dbReference type="OrthoDB" id="9989223at2759"/>
<name>A0A391NUV9_9EUKA</name>
<accession>A0A391NUV9</accession>
<keyword evidence="2" id="KW-1185">Reference proteome</keyword>
<dbReference type="Pfam" id="PF00805">
    <property type="entry name" value="Pentapeptide"/>
    <property type="match status" value="4"/>
</dbReference>
<gene>
    <name evidence="1" type="ORF">KIPB_002482</name>
</gene>
<dbReference type="Proteomes" id="UP000265618">
    <property type="component" value="Unassembled WGS sequence"/>
</dbReference>
<dbReference type="InterPro" id="IPR051082">
    <property type="entry name" value="Pentapeptide-BTB/POZ_domain"/>
</dbReference>
<organism evidence="1 2">
    <name type="scientific">Kipferlia bialata</name>
    <dbReference type="NCBI Taxonomy" id="797122"/>
    <lineage>
        <taxon>Eukaryota</taxon>
        <taxon>Metamonada</taxon>
        <taxon>Carpediemonas-like organisms</taxon>
        <taxon>Kipferlia</taxon>
    </lineage>
</organism>
<evidence type="ECO:0000313" key="2">
    <source>
        <dbReference type="Proteomes" id="UP000265618"/>
    </source>
</evidence>
<dbReference type="EMBL" id="BDIP01000416">
    <property type="protein sequence ID" value="GCA62273.1"/>
    <property type="molecule type" value="Genomic_DNA"/>
</dbReference>
<proteinExistence type="predicted"/>
<comment type="caution">
    <text evidence="1">The sequence shown here is derived from an EMBL/GenBank/DDBJ whole genome shotgun (WGS) entry which is preliminary data.</text>
</comment>
<dbReference type="PANTHER" id="PTHR14136:SF17">
    <property type="entry name" value="BTB_POZ DOMAIN-CONTAINING PROTEIN KCTD9"/>
    <property type="match status" value="1"/>
</dbReference>
<evidence type="ECO:0000313" key="1">
    <source>
        <dbReference type="EMBL" id="GCA62273.1"/>
    </source>
</evidence>
<dbReference type="InterPro" id="IPR001646">
    <property type="entry name" value="5peptide_repeat"/>
</dbReference>